<dbReference type="PANTHER" id="PTHR47123">
    <property type="entry name" value="F-BOX PROTEIN SKIP23"/>
    <property type="match status" value="1"/>
</dbReference>
<dbReference type="Proteomes" id="UP001372338">
    <property type="component" value="Unassembled WGS sequence"/>
</dbReference>
<comment type="caution">
    <text evidence="2">The sequence shown here is derived from an EMBL/GenBank/DDBJ whole genome shotgun (WGS) entry which is preliminary data.</text>
</comment>
<organism evidence="2 3">
    <name type="scientific">Crotalaria pallida</name>
    <name type="common">Smooth rattlebox</name>
    <name type="synonym">Crotalaria striata</name>
    <dbReference type="NCBI Taxonomy" id="3830"/>
    <lineage>
        <taxon>Eukaryota</taxon>
        <taxon>Viridiplantae</taxon>
        <taxon>Streptophyta</taxon>
        <taxon>Embryophyta</taxon>
        <taxon>Tracheophyta</taxon>
        <taxon>Spermatophyta</taxon>
        <taxon>Magnoliopsida</taxon>
        <taxon>eudicotyledons</taxon>
        <taxon>Gunneridae</taxon>
        <taxon>Pentapetalae</taxon>
        <taxon>rosids</taxon>
        <taxon>fabids</taxon>
        <taxon>Fabales</taxon>
        <taxon>Fabaceae</taxon>
        <taxon>Papilionoideae</taxon>
        <taxon>50 kb inversion clade</taxon>
        <taxon>genistoids sensu lato</taxon>
        <taxon>core genistoids</taxon>
        <taxon>Crotalarieae</taxon>
        <taxon>Crotalaria</taxon>
    </lineage>
</organism>
<protein>
    <recommendedName>
        <fullName evidence="1">F-box domain-containing protein</fullName>
    </recommendedName>
</protein>
<dbReference type="Pfam" id="PF03478">
    <property type="entry name" value="Beta-prop_KIB1-4"/>
    <property type="match status" value="1"/>
</dbReference>
<sequence length="471" mass="54334">MIGHNIFVKTQYAAMCALFVCSVVATFDSFSTRQQTTGKERKASMSMSKSKSVAADWSLLPNELLHQISQRLNTALDLLSFRSVCSSWRSSSSSLLNLSSLLDYPFPLTFPYFYNHTIDTPLELFLSLSKRTLFLFTPSPLLLNPHPQQPRHHPWLFKIGQNVLAQTLIWHPLSRFPIKQSPHFPKFIDLSQLSVSKIMHEFVLYLRKPSKSIHLRMDKVVFSWLRSKDEAFVLLTIDDGKLALFRSTDTAWNIIPEMRPTTTRFNDVCICKGKLFAVDNSGYTVRVGLDLNVEVVAHPVSERDHLFLRHKKYLVECEGELLLLDKCFSHYPFYWQERCLEGLKYDDCGEMRWRIGPTCSGAAKFKVYRLDEDEKRWVRLRSLGNKVLFLGDDSVFCVSASDLCVSRGDCVIFRDATFNIDLPKNEMGVFHLGENRISPLFGHPDYAKLFWPLSNCKYFTCILYFSRGLCH</sequence>
<dbReference type="InterPro" id="IPR001810">
    <property type="entry name" value="F-box_dom"/>
</dbReference>
<dbReference type="InterPro" id="IPR005174">
    <property type="entry name" value="KIB1-4_b-propeller"/>
</dbReference>
<gene>
    <name evidence="2" type="ORF">RIF29_18343</name>
</gene>
<name>A0AAN9IFD7_CROPI</name>
<proteinExistence type="predicted"/>
<evidence type="ECO:0000313" key="3">
    <source>
        <dbReference type="Proteomes" id="UP001372338"/>
    </source>
</evidence>
<dbReference type="PANTHER" id="PTHR47123:SF15">
    <property type="entry name" value="F-BOX PROTEIN SKIP23"/>
    <property type="match status" value="1"/>
</dbReference>
<evidence type="ECO:0000259" key="1">
    <source>
        <dbReference type="SMART" id="SM00256"/>
    </source>
</evidence>
<dbReference type="InterPro" id="IPR036047">
    <property type="entry name" value="F-box-like_dom_sf"/>
</dbReference>
<dbReference type="SMART" id="SM00256">
    <property type="entry name" value="FBOX"/>
    <property type="match status" value="1"/>
</dbReference>
<feature type="domain" description="F-box" evidence="1">
    <location>
        <begin position="60"/>
        <end position="101"/>
    </location>
</feature>
<dbReference type="EMBL" id="JAYWIO010000003">
    <property type="protein sequence ID" value="KAK7277192.1"/>
    <property type="molecule type" value="Genomic_DNA"/>
</dbReference>
<keyword evidence="3" id="KW-1185">Reference proteome</keyword>
<dbReference type="SUPFAM" id="SSF81383">
    <property type="entry name" value="F-box domain"/>
    <property type="match status" value="1"/>
</dbReference>
<reference evidence="2 3" key="1">
    <citation type="submission" date="2024-01" db="EMBL/GenBank/DDBJ databases">
        <title>The genomes of 5 underutilized Papilionoideae crops provide insights into root nodulation and disease resistanc.</title>
        <authorList>
            <person name="Yuan L."/>
        </authorList>
    </citation>
    <scope>NUCLEOTIDE SEQUENCE [LARGE SCALE GENOMIC DNA]</scope>
    <source>
        <strain evidence="2">ZHUSHIDOU_FW_LH</strain>
        <tissue evidence="2">Leaf</tissue>
    </source>
</reference>
<dbReference type="AlphaFoldDB" id="A0AAN9IFD7"/>
<dbReference type="Pfam" id="PF12937">
    <property type="entry name" value="F-box-like"/>
    <property type="match status" value="1"/>
</dbReference>
<dbReference type="InterPro" id="IPR051304">
    <property type="entry name" value="SCF_F-box_domain"/>
</dbReference>
<dbReference type="Gene3D" id="1.20.1280.50">
    <property type="match status" value="1"/>
</dbReference>
<accession>A0AAN9IFD7</accession>
<evidence type="ECO:0000313" key="2">
    <source>
        <dbReference type="EMBL" id="KAK7277192.1"/>
    </source>
</evidence>